<comment type="caution">
    <text evidence="1">The sequence shown here is derived from an EMBL/GenBank/DDBJ whole genome shotgun (WGS) entry which is preliminary data.</text>
</comment>
<reference evidence="1" key="1">
    <citation type="submission" date="2022-11" db="EMBL/GenBank/DDBJ databases">
        <title>Chromosomal genome sequence assembly and mating type (MAT) locus characterization of the leprose asexual lichenized fungus Lepraria neglecta (Nyl.) Erichsen.</title>
        <authorList>
            <person name="Allen J.L."/>
            <person name="Pfeffer B."/>
        </authorList>
    </citation>
    <scope>NUCLEOTIDE SEQUENCE</scope>
    <source>
        <strain evidence="1">Allen 5258</strain>
    </source>
</reference>
<gene>
    <name evidence="1" type="ORF">OEA41_002808</name>
</gene>
<dbReference type="EMBL" id="JASNWA010000008">
    <property type="protein sequence ID" value="KAK3170726.1"/>
    <property type="molecule type" value="Genomic_DNA"/>
</dbReference>
<evidence type="ECO:0000313" key="2">
    <source>
        <dbReference type="Proteomes" id="UP001276659"/>
    </source>
</evidence>
<proteinExistence type="predicted"/>
<dbReference type="Proteomes" id="UP001276659">
    <property type="component" value="Unassembled WGS sequence"/>
</dbReference>
<keyword evidence="2" id="KW-1185">Reference proteome</keyword>
<name>A0AAE0DIF7_9LECA</name>
<evidence type="ECO:0000313" key="1">
    <source>
        <dbReference type="EMBL" id="KAK3170726.1"/>
    </source>
</evidence>
<organism evidence="1 2">
    <name type="scientific">Lepraria neglecta</name>
    <dbReference type="NCBI Taxonomy" id="209136"/>
    <lineage>
        <taxon>Eukaryota</taxon>
        <taxon>Fungi</taxon>
        <taxon>Dikarya</taxon>
        <taxon>Ascomycota</taxon>
        <taxon>Pezizomycotina</taxon>
        <taxon>Lecanoromycetes</taxon>
        <taxon>OSLEUM clade</taxon>
        <taxon>Lecanoromycetidae</taxon>
        <taxon>Lecanorales</taxon>
        <taxon>Lecanorineae</taxon>
        <taxon>Stereocaulaceae</taxon>
        <taxon>Lepraria</taxon>
    </lineage>
</organism>
<sequence>MSYRSLLASASFIKPAAAQAPVSDLTGYPSGLASVAVVSYYGVSSDKDVLPHRRRIAGMGMEHIARDFATGPRRGKDAYLKGVVISREPEKHQRSAWARRICGKRPDVNEAIGVPSLDGEEIIKRCAKAFTNISESTLKLLEDKASWGEEGHWLAATAAFCQVVDDLPGGAQILHQCQQKKDDWDAMVTVYHSLQVLVEGRTNTVEMPPIQGKSITSLKALMLRVDT</sequence>
<protein>
    <submittedName>
        <fullName evidence="1">Uncharacterized protein</fullName>
    </submittedName>
</protein>
<accession>A0AAE0DIF7</accession>
<dbReference type="AlphaFoldDB" id="A0AAE0DIF7"/>